<dbReference type="Pfam" id="PF04321">
    <property type="entry name" value="RmlD_sub_bind"/>
    <property type="match status" value="1"/>
</dbReference>
<evidence type="ECO:0000259" key="1">
    <source>
        <dbReference type="Pfam" id="PF04321"/>
    </source>
</evidence>
<organism evidence="2 3">
    <name type="scientific">Corallincola platygyrae</name>
    <dbReference type="NCBI Taxonomy" id="1193278"/>
    <lineage>
        <taxon>Bacteria</taxon>
        <taxon>Pseudomonadati</taxon>
        <taxon>Pseudomonadota</taxon>
        <taxon>Gammaproteobacteria</taxon>
        <taxon>Alteromonadales</taxon>
        <taxon>Psychromonadaceae</taxon>
        <taxon>Corallincola</taxon>
    </lineage>
</organism>
<protein>
    <submittedName>
        <fullName evidence="2">SDR family oxidoreductase</fullName>
        <ecNumber evidence="2">1.1.1.290</ecNumber>
    </submittedName>
</protein>
<dbReference type="SUPFAM" id="SSF51735">
    <property type="entry name" value="NAD(P)-binding Rossmann-fold domains"/>
    <property type="match status" value="1"/>
</dbReference>
<feature type="domain" description="RmlD-like substrate binding" evidence="1">
    <location>
        <begin position="3"/>
        <end position="218"/>
    </location>
</feature>
<dbReference type="GO" id="GO:0033711">
    <property type="term" value="F:4-phosphoerythronate dehydrogenase activity"/>
    <property type="evidence" value="ECO:0007669"/>
    <property type="project" value="UniProtKB-EC"/>
</dbReference>
<evidence type="ECO:0000313" key="3">
    <source>
        <dbReference type="Proteomes" id="UP001597380"/>
    </source>
</evidence>
<dbReference type="PANTHER" id="PTHR48079:SF6">
    <property type="entry name" value="NAD(P)-BINDING DOMAIN-CONTAINING PROTEIN-RELATED"/>
    <property type="match status" value="1"/>
</dbReference>
<dbReference type="CDD" id="cd05266">
    <property type="entry name" value="SDR_a4"/>
    <property type="match status" value="1"/>
</dbReference>
<dbReference type="InterPro" id="IPR036291">
    <property type="entry name" value="NAD(P)-bd_dom_sf"/>
</dbReference>
<keyword evidence="2" id="KW-0560">Oxidoreductase</keyword>
<name>A0ABW4XQM3_9GAMM</name>
<dbReference type="Gene3D" id="3.40.50.720">
    <property type="entry name" value="NAD(P)-binding Rossmann-like Domain"/>
    <property type="match status" value="1"/>
</dbReference>
<dbReference type="Proteomes" id="UP001597380">
    <property type="component" value="Unassembled WGS sequence"/>
</dbReference>
<dbReference type="EMBL" id="JBHUHT010000013">
    <property type="protein sequence ID" value="MFD2096758.1"/>
    <property type="molecule type" value="Genomic_DNA"/>
</dbReference>
<dbReference type="InterPro" id="IPR051783">
    <property type="entry name" value="NAD(P)-dependent_oxidoreduct"/>
</dbReference>
<dbReference type="PANTHER" id="PTHR48079">
    <property type="entry name" value="PROTEIN YEEZ"/>
    <property type="match status" value="1"/>
</dbReference>
<gene>
    <name evidence="2" type="ORF">ACFSJ3_12240</name>
</gene>
<dbReference type="EC" id="1.1.1.290" evidence="2"/>
<proteinExistence type="predicted"/>
<comment type="caution">
    <text evidence="2">The sequence shown here is derived from an EMBL/GenBank/DDBJ whole genome shotgun (WGS) entry which is preliminary data.</text>
</comment>
<accession>A0ABW4XQM3</accession>
<sequence>MVKVLIAGCGDVGTQLGVLLTQAGHQVTGLRRSLPKEPTFAYQAIDLSQDNSVAQLTGQFDYLVYLPTPDQHDEAGYRRVFVDGLKRLWQHLKTQPKLFYVSSTSVYGQQDGEWVDESSATEPKRFSGKVLLEGEQFAQQQSGTVVRFSGIYGPGRGRLLQKAQQLTEVQSTPPSYTNRIHRDDCARLLAFLIDQHLSGTSLQQIYLGSDDDPAPQHEVMSFLAELQHSPRPQLVSGPADSRQNKRCSNKRIKALGFRFEYPTYKLGYPALISHSSD</sequence>
<dbReference type="InterPro" id="IPR029903">
    <property type="entry name" value="RmlD-like-bd"/>
</dbReference>
<dbReference type="RefSeq" id="WP_345339457.1">
    <property type="nucleotide sequence ID" value="NZ_BAABLI010000009.1"/>
</dbReference>
<keyword evidence="3" id="KW-1185">Reference proteome</keyword>
<reference evidence="3" key="1">
    <citation type="journal article" date="2019" name="Int. J. Syst. Evol. Microbiol.">
        <title>The Global Catalogue of Microorganisms (GCM) 10K type strain sequencing project: providing services to taxonomists for standard genome sequencing and annotation.</title>
        <authorList>
            <consortium name="The Broad Institute Genomics Platform"/>
            <consortium name="The Broad Institute Genome Sequencing Center for Infectious Disease"/>
            <person name="Wu L."/>
            <person name="Ma J."/>
        </authorList>
    </citation>
    <scope>NUCLEOTIDE SEQUENCE [LARGE SCALE GENOMIC DNA]</scope>
    <source>
        <strain evidence="3">CGMCC 1.10992</strain>
    </source>
</reference>
<evidence type="ECO:0000313" key="2">
    <source>
        <dbReference type="EMBL" id="MFD2096758.1"/>
    </source>
</evidence>